<dbReference type="Proteomes" id="UP000242381">
    <property type="component" value="Unassembled WGS sequence"/>
</dbReference>
<dbReference type="VEuPathDB" id="FungiDB:BCV72DRAFT_224916"/>
<reference evidence="3 4" key="1">
    <citation type="journal article" date="2016" name="Proc. Natl. Acad. Sci. U.S.A.">
        <title>Lipid metabolic changes in an early divergent fungus govern the establishment of a mutualistic symbiosis with endobacteria.</title>
        <authorList>
            <person name="Lastovetsky O.A."/>
            <person name="Gaspar M.L."/>
            <person name="Mondo S.J."/>
            <person name="LaButti K.M."/>
            <person name="Sandor L."/>
            <person name="Grigoriev I.V."/>
            <person name="Henry S.A."/>
            <person name="Pawlowska T.E."/>
        </authorList>
    </citation>
    <scope>NUCLEOTIDE SEQUENCE [LARGE SCALE GENOMIC DNA]</scope>
    <source>
        <strain evidence="3 4">ATCC 11559</strain>
    </source>
</reference>
<evidence type="ECO:0000313" key="4">
    <source>
        <dbReference type="Proteomes" id="UP000242381"/>
    </source>
</evidence>
<dbReference type="AlphaFoldDB" id="A0A0A1NX02"/>
<keyword evidence="1" id="KW-0175">Coiled coil</keyword>
<proteinExistence type="predicted"/>
<dbReference type="EMBL" id="KV921319">
    <property type="protein sequence ID" value="ORE19003.1"/>
    <property type="molecule type" value="Genomic_DNA"/>
</dbReference>
<feature type="region of interest" description="Disordered" evidence="2">
    <location>
        <begin position="1"/>
        <end position="32"/>
    </location>
</feature>
<dbReference type="OMA" id="HAYKCSE"/>
<evidence type="ECO:0000313" key="3">
    <source>
        <dbReference type="EMBL" id="ORE19003.1"/>
    </source>
</evidence>
<gene>
    <name evidence="3" type="ORF">BCV71DRAFT_226636</name>
</gene>
<accession>A0A0A1NX02</accession>
<feature type="compositionally biased region" description="Polar residues" evidence="2">
    <location>
        <begin position="1"/>
        <end position="24"/>
    </location>
</feature>
<organism evidence="3 4">
    <name type="scientific">Rhizopus microsporus</name>
    <dbReference type="NCBI Taxonomy" id="58291"/>
    <lineage>
        <taxon>Eukaryota</taxon>
        <taxon>Fungi</taxon>
        <taxon>Fungi incertae sedis</taxon>
        <taxon>Mucoromycota</taxon>
        <taxon>Mucoromycotina</taxon>
        <taxon>Mucoromycetes</taxon>
        <taxon>Mucorales</taxon>
        <taxon>Mucorineae</taxon>
        <taxon>Rhizopodaceae</taxon>
        <taxon>Rhizopus</taxon>
    </lineage>
</organism>
<name>A0A0A1NX02_RHIZD</name>
<evidence type="ECO:0000256" key="1">
    <source>
        <dbReference type="SAM" id="Coils"/>
    </source>
</evidence>
<protein>
    <submittedName>
        <fullName evidence="3">Uncharacterized protein</fullName>
    </submittedName>
</protein>
<evidence type="ECO:0000256" key="2">
    <source>
        <dbReference type="SAM" id="MobiDB-lite"/>
    </source>
</evidence>
<sequence>MNPSTKPLRWTTQRVHKTSSPNRIQKQKPSKTRKIITNQAANKEPVTIKCPQKEIERLQNELEFTYDAVATITVNFQSLLHAYKCSEPQLEKTKSATRLCEMEKELLTAYDDLTLQVSHLERKIAKLEKRIITLKEIEESCIPTYISSPCSSVESSISDVPPSLDPIQLNFVNNDFCDLLSLPDNQLYYDYQYYPPCAYYPILEDTYLYHSL</sequence>
<feature type="coiled-coil region" evidence="1">
    <location>
        <begin position="110"/>
        <end position="137"/>
    </location>
</feature>